<dbReference type="SUPFAM" id="SSF54001">
    <property type="entry name" value="Cysteine proteinases"/>
    <property type="match status" value="1"/>
</dbReference>
<evidence type="ECO:0000313" key="4">
    <source>
        <dbReference type="EMBL" id="CAF3023229.1"/>
    </source>
</evidence>
<dbReference type="PROSITE" id="PS50203">
    <property type="entry name" value="CALPAIN_CAT"/>
    <property type="match status" value="1"/>
</dbReference>
<dbReference type="GO" id="GO:0004198">
    <property type="term" value="F:calcium-dependent cysteine-type endopeptidase activity"/>
    <property type="evidence" value="ECO:0007669"/>
    <property type="project" value="InterPro"/>
</dbReference>
<evidence type="ECO:0000313" key="5">
    <source>
        <dbReference type="Proteomes" id="UP000675881"/>
    </source>
</evidence>
<protein>
    <submittedName>
        <fullName evidence="4">CAPNN</fullName>
        <ecNumber evidence="4">3.4.22.-</ecNumber>
    </submittedName>
</protein>
<accession>A0A7R8D482</accession>
<dbReference type="EC" id="3.4.22.-" evidence="4"/>
<keyword evidence="5" id="KW-1185">Reference proteome</keyword>
<dbReference type="InterPro" id="IPR022683">
    <property type="entry name" value="Calpain_III"/>
</dbReference>
<dbReference type="Gene3D" id="3.90.70.10">
    <property type="entry name" value="Cysteine proteinases"/>
    <property type="match status" value="1"/>
</dbReference>
<dbReference type="AlphaFoldDB" id="A0A7R8D482"/>
<dbReference type="EMBL" id="HG994587">
    <property type="protein sequence ID" value="CAF3023229.1"/>
    <property type="molecule type" value="Genomic_DNA"/>
</dbReference>
<evidence type="ECO:0000256" key="3">
    <source>
        <dbReference type="PROSITE-ProRule" id="PRU00239"/>
    </source>
</evidence>
<feature type="active site" evidence="2">
    <location>
        <position position="6"/>
    </location>
</feature>
<dbReference type="InterPro" id="IPR038765">
    <property type="entry name" value="Papain-like_cys_pep_sf"/>
</dbReference>
<sequence>MLRIRNPWGNEAEWKGPFSDGSAEWQFIPDEEKELIGVDFGQDGEFWMTYKDFMKPKWSVTTLHGAWIPGQSAGGCRNFIGSFASNPQFRITIVDPDENDDEDLCAVIISVMQKGRRAMRDEGLDVLTIGFALYYLKDPSAHEVSTRFRLPVGTYVIVPSTFKPDEEAEFLVRVLTEKPSDAQEM</sequence>
<comment type="caution">
    <text evidence="3">Lacks conserved residue(s) required for the propagation of feature annotation.</text>
</comment>
<reference evidence="4" key="1">
    <citation type="submission" date="2021-02" db="EMBL/GenBank/DDBJ databases">
        <authorList>
            <person name="Bekaert M."/>
        </authorList>
    </citation>
    <scope>NUCLEOTIDE SEQUENCE</scope>
    <source>
        <strain evidence="4">IoA-00</strain>
    </source>
</reference>
<dbReference type="Pfam" id="PF01067">
    <property type="entry name" value="Calpain_III"/>
    <property type="match status" value="2"/>
</dbReference>
<dbReference type="GO" id="GO:0006508">
    <property type="term" value="P:proteolysis"/>
    <property type="evidence" value="ECO:0007669"/>
    <property type="project" value="InterPro"/>
</dbReference>
<dbReference type="InterPro" id="IPR022684">
    <property type="entry name" value="Calpain_cysteine_protease"/>
</dbReference>
<evidence type="ECO:0000256" key="1">
    <source>
        <dbReference type="ARBA" id="ARBA00007623"/>
    </source>
</evidence>
<name>A0A7R8D482_LEPSM</name>
<dbReference type="SUPFAM" id="SSF49758">
    <property type="entry name" value="Calpain large subunit, middle domain (domain III)"/>
    <property type="match status" value="1"/>
</dbReference>
<dbReference type="CDD" id="cd00214">
    <property type="entry name" value="Calpain_III"/>
    <property type="match status" value="1"/>
</dbReference>
<dbReference type="PANTHER" id="PTHR10183:SF433">
    <property type="entry name" value="CALPAIN-A-RELATED"/>
    <property type="match status" value="1"/>
</dbReference>
<keyword evidence="4" id="KW-0378">Hydrolase</keyword>
<dbReference type="InterPro" id="IPR001300">
    <property type="entry name" value="Peptidase_C2_calpain_cat"/>
</dbReference>
<dbReference type="InterPro" id="IPR036213">
    <property type="entry name" value="Calpain_III_sf"/>
</dbReference>
<dbReference type="Pfam" id="PF00648">
    <property type="entry name" value="Peptidase_C2"/>
    <property type="match status" value="1"/>
</dbReference>
<dbReference type="OrthoDB" id="424753at2759"/>
<dbReference type="PANTHER" id="PTHR10183">
    <property type="entry name" value="CALPAIN"/>
    <property type="match status" value="1"/>
</dbReference>
<evidence type="ECO:0000256" key="2">
    <source>
        <dbReference type="PIRSR" id="PIRSR622684-1"/>
    </source>
</evidence>
<organism evidence="4 5">
    <name type="scientific">Lepeophtheirus salmonis</name>
    <name type="common">Salmon louse</name>
    <name type="synonym">Caligus salmonis</name>
    <dbReference type="NCBI Taxonomy" id="72036"/>
    <lineage>
        <taxon>Eukaryota</taxon>
        <taxon>Metazoa</taxon>
        <taxon>Ecdysozoa</taxon>
        <taxon>Arthropoda</taxon>
        <taxon>Crustacea</taxon>
        <taxon>Multicrustacea</taxon>
        <taxon>Hexanauplia</taxon>
        <taxon>Copepoda</taxon>
        <taxon>Siphonostomatoida</taxon>
        <taxon>Caligidae</taxon>
        <taxon>Lepeophtheirus</taxon>
    </lineage>
</organism>
<dbReference type="SMART" id="SM00720">
    <property type="entry name" value="calpain_III"/>
    <property type="match status" value="1"/>
</dbReference>
<dbReference type="InterPro" id="IPR033883">
    <property type="entry name" value="C2_III"/>
</dbReference>
<gene>
    <name evidence="4" type="ORF">LSAA_14114</name>
</gene>
<dbReference type="InterPro" id="IPR022682">
    <property type="entry name" value="Calpain_domain_III"/>
</dbReference>
<dbReference type="GO" id="GO:0005737">
    <property type="term" value="C:cytoplasm"/>
    <property type="evidence" value="ECO:0007669"/>
    <property type="project" value="TreeGrafter"/>
</dbReference>
<comment type="similarity">
    <text evidence="1">Belongs to the peptidase C2 family.</text>
</comment>
<dbReference type="Proteomes" id="UP000675881">
    <property type="component" value="Chromosome 8"/>
</dbReference>
<dbReference type="Gene3D" id="2.60.120.380">
    <property type="match status" value="1"/>
</dbReference>
<proteinExistence type="inferred from homology"/>